<evidence type="ECO:0000259" key="6">
    <source>
        <dbReference type="PROSITE" id="PS51900"/>
    </source>
</evidence>
<evidence type="ECO:0000256" key="2">
    <source>
        <dbReference type="ARBA" id="ARBA00023125"/>
    </source>
</evidence>
<dbReference type="HOGENOM" id="CLU_027562_15_0_2"/>
<evidence type="ECO:0000256" key="1">
    <source>
        <dbReference type="ARBA" id="ARBA00022908"/>
    </source>
</evidence>
<dbReference type="Gene3D" id="1.10.443.10">
    <property type="entry name" value="Intergrase catalytic core"/>
    <property type="match status" value="1"/>
</dbReference>
<sequence>MKYLFYYFLIDMPDLLVLETTKNEIDLLDSFLCDCAVRNFSPRTIASYKSHLNYFLQFYPVSASTNDLKDFLVLLRDERGLSVSTVENYFCSLSTFYEFLVWERVVKENIIPSFRKRYIRYYKEQRHEERQLINLEQMKWLIDSAVDLQIKTMFLVFAKTGIRRQELIDLDRSDVYPKKNMIILKNHHFKRSNRTIFYDEECSFFMNHWIKWRYNHNINNPALFIGPQGGRICRDRVYTVTTEHAEKLGFHDPAGKLEEKFTPHCFRHFFTTWLRRAGCPREYVQELRGDSRKEAIDIYHHITHDELREAYMKYVPKLGIKM</sequence>
<keyword evidence="1" id="KW-0229">DNA integration</keyword>
<protein>
    <submittedName>
        <fullName evidence="7">Site-specific recombinase</fullName>
    </submittedName>
</protein>
<evidence type="ECO:0000313" key="7">
    <source>
        <dbReference type="EMBL" id="AAM06190.1"/>
    </source>
</evidence>
<dbReference type="GO" id="GO:0003677">
    <property type="term" value="F:DNA binding"/>
    <property type="evidence" value="ECO:0007669"/>
    <property type="project" value="UniProtKB-UniRule"/>
</dbReference>
<gene>
    <name evidence="7" type="primary">ssrA</name>
    <name evidence="7" type="ordered locus">MA_2811</name>
</gene>
<evidence type="ECO:0000256" key="4">
    <source>
        <dbReference type="PROSITE-ProRule" id="PRU01248"/>
    </source>
</evidence>
<name>Q8TM57_METAC</name>
<dbReference type="PhylomeDB" id="Q8TM57"/>
<dbReference type="GO" id="GO:0006310">
    <property type="term" value="P:DNA recombination"/>
    <property type="evidence" value="ECO:0000318"/>
    <property type="project" value="GO_Central"/>
</dbReference>
<dbReference type="InterPro" id="IPR010998">
    <property type="entry name" value="Integrase_recombinase_N"/>
</dbReference>
<keyword evidence="3" id="KW-0233">DNA recombination</keyword>
<evidence type="ECO:0000256" key="3">
    <source>
        <dbReference type="ARBA" id="ARBA00023172"/>
    </source>
</evidence>
<dbReference type="EMBL" id="AE010299">
    <property type="protein sequence ID" value="AAM06190.1"/>
    <property type="molecule type" value="Genomic_DNA"/>
</dbReference>
<keyword evidence="2 4" id="KW-0238">DNA-binding</keyword>
<dbReference type="KEGG" id="mac:MA_2811"/>
<evidence type="ECO:0000313" key="8">
    <source>
        <dbReference type="Proteomes" id="UP000002487"/>
    </source>
</evidence>
<dbReference type="GO" id="GO:0009009">
    <property type="term" value="F:site-specific recombinase activity"/>
    <property type="evidence" value="ECO:0000318"/>
    <property type="project" value="GO_Central"/>
</dbReference>
<dbReference type="AlphaFoldDB" id="Q8TM57"/>
<dbReference type="CDD" id="cd00397">
    <property type="entry name" value="DNA_BRE_C"/>
    <property type="match status" value="1"/>
</dbReference>
<dbReference type="PROSITE" id="PS51898">
    <property type="entry name" value="TYR_RECOMBINASE"/>
    <property type="match status" value="1"/>
</dbReference>
<dbReference type="PANTHER" id="PTHR30349">
    <property type="entry name" value="PHAGE INTEGRASE-RELATED"/>
    <property type="match status" value="1"/>
</dbReference>
<proteinExistence type="predicted"/>
<dbReference type="PANTHER" id="PTHR30349:SF92">
    <property type="entry name" value="SITE-SPECIFIC RECOMBINASE"/>
    <property type="match status" value="1"/>
</dbReference>
<dbReference type="EnsemblBacteria" id="AAM06190">
    <property type="protein sequence ID" value="AAM06190"/>
    <property type="gene ID" value="MA_2811"/>
</dbReference>
<dbReference type="SUPFAM" id="SSF56349">
    <property type="entry name" value="DNA breaking-rejoining enzymes"/>
    <property type="match status" value="1"/>
</dbReference>
<dbReference type="InParanoid" id="Q8TM57"/>
<feature type="domain" description="Tyr recombinase" evidence="5">
    <location>
        <begin position="128"/>
        <end position="312"/>
    </location>
</feature>
<accession>Q8TM57</accession>
<reference evidence="7 8" key="1">
    <citation type="journal article" date="2002" name="Genome Res.">
        <title>The genome of Methanosarcina acetivorans reveals extensive metabolic and physiological diversity.</title>
        <authorList>
            <person name="Galagan J.E."/>
            <person name="Nusbaum C."/>
            <person name="Roy A."/>
            <person name="Endrizzi M.G."/>
            <person name="Macdonald P."/>
            <person name="FitzHugh W."/>
            <person name="Calvo S."/>
            <person name="Engels R."/>
            <person name="Smirnov S."/>
            <person name="Atnoor D."/>
            <person name="Brown A."/>
            <person name="Allen N."/>
            <person name="Naylor J."/>
            <person name="Stange-Thomann N."/>
            <person name="DeArellano K."/>
            <person name="Johnson R."/>
            <person name="Linton L."/>
            <person name="McEwan P."/>
            <person name="McKernan K."/>
            <person name="Talamas J."/>
            <person name="Tirrell A."/>
            <person name="Ye W."/>
            <person name="Zimmer A."/>
            <person name="Barber R.D."/>
            <person name="Cann I."/>
            <person name="Graham D.E."/>
            <person name="Grahame D.A."/>
            <person name="Guss A."/>
            <person name="Hedderich R."/>
            <person name="Ingram-Smith C."/>
            <person name="Kuettner C.H."/>
            <person name="Krzycki J.A."/>
            <person name="Leigh J.A."/>
            <person name="Li W."/>
            <person name="Liu J."/>
            <person name="Mukhopadhyay B."/>
            <person name="Reeve J.N."/>
            <person name="Smith K."/>
            <person name="Springer T.A."/>
            <person name="Umayam L.A."/>
            <person name="White O."/>
            <person name="White R.H."/>
            <person name="de Macario E.C."/>
            <person name="Ferry J.G."/>
            <person name="Jarrell K.F."/>
            <person name="Jing H."/>
            <person name="Macario A.J.L."/>
            <person name="Paulsen I."/>
            <person name="Pritchett M."/>
            <person name="Sowers K.R."/>
            <person name="Swanson R.V."/>
            <person name="Zinder S.H."/>
            <person name="Lander E."/>
            <person name="Metcalf W.W."/>
            <person name="Birren B."/>
        </authorList>
    </citation>
    <scope>NUCLEOTIDE SEQUENCE [LARGE SCALE GENOMIC DNA]</scope>
    <source>
        <strain evidence="8">ATCC 35395 / DSM 2834 / JCM 12185 / C2A</strain>
    </source>
</reference>
<dbReference type="Pfam" id="PF13495">
    <property type="entry name" value="Phage_int_SAM_4"/>
    <property type="match status" value="1"/>
</dbReference>
<dbReference type="InterPro" id="IPR044068">
    <property type="entry name" value="CB"/>
</dbReference>
<dbReference type="InterPro" id="IPR004107">
    <property type="entry name" value="Integrase_SAM-like_N"/>
</dbReference>
<dbReference type="InterPro" id="IPR011010">
    <property type="entry name" value="DNA_brk_join_enz"/>
</dbReference>
<dbReference type="Pfam" id="PF00589">
    <property type="entry name" value="Phage_integrase"/>
    <property type="match status" value="1"/>
</dbReference>
<organism evidence="7 8">
    <name type="scientific">Methanosarcina acetivorans (strain ATCC 35395 / DSM 2834 / JCM 12185 / C2A)</name>
    <dbReference type="NCBI Taxonomy" id="188937"/>
    <lineage>
        <taxon>Archaea</taxon>
        <taxon>Methanobacteriati</taxon>
        <taxon>Methanobacteriota</taxon>
        <taxon>Stenosarchaea group</taxon>
        <taxon>Methanomicrobia</taxon>
        <taxon>Methanosarcinales</taxon>
        <taxon>Methanosarcinaceae</taxon>
        <taxon>Methanosarcina</taxon>
    </lineage>
</organism>
<dbReference type="STRING" id="188937.MA_2811"/>
<feature type="domain" description="Core-binding (CB)" evidence="6">
    <location>
        <begin position="22"/>
        <end position="101"/>
    </location>
</feature>
<dbReference type="InterPro" id="IPR013762">
    <property type="entry name" value="Integrase-like_cat_sf"/>
</dbReference>
<dbReference type="Gene3D" id="1.10.150.130">
    <property type="match status" value="1"/>
</dbReference>
<dbReference type="GO" id="GO:0007059">
    <property type="term" value="P:chromosome segregation"/>
    <property type="evidence" value="ECO:0000318"/>
    <property type="project" value="GO_Central"/>
</dbReference>
<dbReference type="InterPro" id="IPR002104">
    <property type="entry name" value="Integrase_catalytic"/>
</dbReference>
<dbReference type="PROSITE" id="PS51900">
    <property type="entry name" value="CB"/>
    <property type="match status" value="1"/>
</dbReference>
<keyword evidence="8" id="KW-1185">Reference proteome</keyword>
<dbReference type="InterPro" id="IPR050090">
    <property type="entry name" value="Tyrosine_recombinase_XerCD"/>
</dbReference>
<dbReference type="Proteomes" id="UP000002487">
    <property type="component" value="Chromosome"/>
</dbReference>
<evidence type="ECO:0000259" key="5">
    <source>
        <dbReference type="PROSITE" id="PS51898"/>
    </source>
</evidence>